<dbReference type="Pfam" id="PF05343">
    <property type="entry name" value="Peptidase_M42"/>
    <property type="match status" value="1"/>
</dbReference>
<evidence type="ECO:0000256" key="2">
    <source>
        <dbReference type="ARBA" id="ARBA00022801"/>
    </source>
</evidence>
<organism evidence="3">
    <name type="scientific">marine sediment metagenome</name>
    <dbReference type="NCBI Taxonomy" id="412755"/>
    <lineage>
        <taxon>unclassified sequences</taxon>
        <taxon>metagenomes</taxon>
        <taxon>ecological metagenomes</taxon>
    </lineage>
</organism>
<dbReference type="GO" id="GO:0016787">
    <property type="term" value="F:hydrolase activity"/>
    <property type="evidence" value="ECO:0007669"/>
    <property type="project" value="UniProtKB-KW"/>
</dbReference>
<evidence type="ECO:0000256" key="1">
    <source>
        <dbReference type="ARBA" id="ARBA00022723"/>
    </source>
</evidence>
<dbReference type="EMBL" id="BART01020467">
    <property type="protein sequence ID" value="GAH04097.1"/>
    <property type="molecule type" value="Genomic_DNA"/>
</dbReference>
<evidence type="ECO:0008006" key="4">
    <source>
        <dbReference type="Google" id="ProtNLM"/>
    </source>
</evidence>
<dbReference type="InterPro" id="IPR051464">
    <property type="entry name" value="Peptidase_M42_aminopept"/>
</dbReference>
<dbReference type="GO" id="GO:0046872">
    <property type="term" value="F:metal ion binding"/>
    <property type="evidence" value="ECO:0007669"/>
    <property type="project" value="UniProtKB-KW"/>
</dbReference>
<sequence>DIGLVENFPGTVSTDIKLNDGPVIIWQELSGSGVLDYNLCKTLVEVAEQNNIKYQDGVLEFYGSDAGKTQKWLGIPSTLVGIPTMFAHNVPEISTLDGIEQAAELIYYYLRNQNWENSNIPLFQFLIFNFFHFQ</sequence>
<feature type="non-terminal residue" evidence="3">
    <location>
        <position position="1"/>
    </location>
</feature>
<evidence type="ECO:0000313" key="3">
    <source>
        <dbReference type="EMBL" id="GAH04097.1"/>
    </source>
</evidence>
<dbReference type="AlphaFoldDB" id="X1C9J4"/>
<protein>
    <recommendedName>
        <fullName evidence="4">Peptidase M42 family protein</fullName>
    </recommendedName>
</protein>
<dbReference type="PANTHER" id="PTHR32481">
    <property type="entry name" value="AMINOPEPTIDASE"/>
    <property type="match status" value="1"/>
</dbReference>
<dbReference type="SUPFAM" id="SSF53187">
    <property type="entry name" value="Zn-dependent exopeptidases"/>
    <property type="match status" value="1"/>
</dbReference>
<dbReference type="PANTHER" id="PTHR32481:SF7">
    <property type="entry name" value="AMINOPEPTIDASE YHFE-RELATED"/>
    <property type="match status" value="1"/>
</dbReference>
<keyword evidence="1" id="KW-0479">Metal-binding</keyword>
<reference evidence="3" key="1">
    <citation type="journal article" date="2014" name="Front. Microbiol.">
        <title>High frequency of phylogenetically diverse reductive dehalogenase-homologous genes in deep subseafloor sedimentary metagenomes.</title>
        <authorList>
            <person name="Kawai M."/>
            <person name="Futagami T."/>
            <person name="Toyoda A."/>
            <person name="Takaki Y."/>
            <person name="Nishi S."/>
            <person name="Hori S."/>
            <person name="Arai W."/>
            <person name="Tsubouchi T."/>
            <person name="Morono Y."/>
            <person name="Uchiyama I."/>
            <person name="Ito T."/>
            <person name="Fujiyama A."/>
            <person name="Inagaki F."/>
            <person name="Takami H."/>
        </authorList>
    </citation>
    <scope>NUCLEOTIDE SEQUENCE</scope>
    <source>
        <strain evidence="3">Expedition CK06-06</strain>
    </source>
</reference>
<dbReference type="InterPro" id="IPR008007">
    <property type="entry name" value="Peptidase_M42"/>
</dbReference>
<comment type="caution">
    <text evidence="3">The sequence shown here is derived from an EMBL/GenBank/DDBJ whole genome shotgun (WGS) entry which is preliminary data.</text>
</comment>
<keyword evidence="2" id="KW-0378">Hydrolase</keyword>
<dbReference type="Gene3D" id="3.40.630.10">
    <property type="entry name" value="Zn peptidases"/>
    <property type="match status" value="1"/>
</dbReference>
<name>X1C9J4_9ZZZZ</name>
<accession>X1C9J4</accession>
<gene>
    <name evidence="3" type="ORF">S01H4_38022</name>
</gene>
<proteinExistence type="predicted"/>